<reference evidence="1" key="1">
    <citation type="submission" date="2019-10" db="EMBL/GenBank/DDBJ databases">
        <authorList>
            <consortium name="DOE Joint Genome Institute"/>
            <person name="Kuo A."/>
            <person name="Miyauchi S."/>
            <person name="Kiss E."/>
            <person name="Drula E."/>
            <person name="Kohler A."/>
            <person name="Sanchez-Garcia M."/>
            <person name="Andreopoulos B."/>
            <person name="Barry K.W."/>
            <person name="Bonito G."/>
            <person name="Buee M."/>
            <person name="Carver A."/>
            <person name="Chen C."/>
            <person name="Cichocki N."/>
            <person name="Clum A."/>
            <person name="Culley D."/>
            <person name="Crous P.W."/>
            <person name="Fauchery L."/>
            <person name="Girlanda M."/>
            <person name="Hayes R."/>
            <person name="Keri Z."/>
            <person name="Labutti K."/>
            <person name="Lipzen A."/>
            <person name="Lombard V."/>
            <person name="Magnuson J."/>
            <person name="Maillard F."/>
            <person name="Morin E."/>
            <person name="Murat C."/>
            <person name="Nolan M."/>
            <person name="Ohm R."/>
            <person name="Pangilinan J."/>
            <person name="Pereira M."/>
            <person name="Perotto S."/>
            <person name="Peter M."/>
            <person name="Riley R."/>
            <person name="Sitrit Y."/>
            <person name="Stielow B."/>
            <person name="Szollosi G."/>
            <person name="Zifcakova L."/>
            <person name="Stursova M."/>
            <person name="Spatafora J.W."/>
            <person name="Tedersoo L."/>
            <person name="Vaario L.-M."/>
            <person name="Yamada A."/>
            <person name="Yan M."/>
            <person name="Wang P."/>
            <person name="Xu J."/>
            <person name="Bruns T."/>
            <person name="Baldrian P."/>
            <person name="Vilgalys R."/>
            <person name="Henrissat B."/>
            <person name="Grigoriev I.V."/>
            <person name="Hibbett D."/>
            <person name="Nagy L.G."/>
            <person name="Martin F.M."/>
        </authorList>
    </citation>
    <scope>NUCLEOTIDE SEQUENCE</scope>
    <source>
        <strain evidence="1">P2</strain>
    </source>
</reference>
<reference evidence="1" key="2">
    <citation type="journal article" date="2020" name="Nat. Commun.">
        <title>Large-scale genome sequencing of mycorrhizal fungi provides insights into the early evolution of symbiotic traits.</title>
        <authorList>
            <person name="Miyauchi S."/>
            <person name="Kiss E."/>
            <person name="Kuo A."/>
            <person name="Drula E."/>
            <person name="Kohler A."/>
            <person name="Sanchez-Garcia M."/>
            <person name="Morin E."/>
            <person name="Andreopoulos B."/>
            <person name="Barry K.W."/>
            <person name="Bonito G."/>
            <person name="Buee M."/>
            <person name="Carver A."/>
            <person name="Chen C."/>
            <person name="Cichocki N."/>
            <person name="Clum A."/>
            <person name="Culley D."/>
            <person name="Crous P.W."/>
            <person name="Fauchery L."/>
            <person name="Girlanda M."/>
            <person name="Hayes R.D."/>
            <person name="Keri Z."/>
            <person name="LaButti K."/>
            <person name="Lipzen A."/>
            <person name="Lombard V."/>
            <person name="Magnuson J."/>
            <person name="Maillard F."/>
            <person name="Murat C."/>
            <person name="Nolan M."/>
            <person name="Ohm R.A."/>
            <person name="Pangilinan J."/>
            <person name="Pereira M.F."/>
            <person name="Perotto S."/>
            <person name="Peter M."/>
            <person name="Pfister S."/>
            <person name="Riley R."/>
            <person name="Sitrit Y."/>
            <person name="Stielow J.B."/>
            <person name="Szollosi G."/>
            <person name="Zifcakova L."/>
            <person name="Stursova M."/>
            <person name="Spatafora J.W."/>
            <person name="Tedersoo L."/>
            <person name="Vaario L.M."/>
            <person name="Yamada A."/>
            <person name="Yan M."/>
            <person name="Wang P."/>
            <person name="Xu J."/>
            <person name="Bruns T."/>
            <person name="Baldrian P."/>
            <person name="Vilgalys R."/>
            <person name="Dunand C."/>
            <person name="Henrissat B."/>
            <person name="Grigoriev I.V."/>
            <person name="Hibbett D."/>
            <person name="Nagy L.G."/>
            <person name="Martin F.M."/>
        </authorList>
    </citation>
    <scope>NUCLEOTIDE SEQUENCE</scope>
    <source>
        <strain evidence="1">P2</strain>
    </source>
</reference>
<organism evidence="1 2">
    <name type="scientific">Thelephora ganbajun</name>
    <name type="common">Ganba fungus</name>
    <dbReference type="NCBI Taxonomy" id="370292"/>
    <lineage>
        <taxon>Eukaryota</taxon>
        <taxon>Fungi</taxon>
        <taxon>Dikarya</taxon>
        <taxon>Basidiomycota</taxon>
        <taxon>Agaricomycotina</taxon>
        <taxon>Agaricomycetes</taxon>
        <taxon>Thelephorales</taxon>
        <taxon>Thelephoraceae</taxon>
        <taxon>Thelephora</taxon>
    </lineage>
</organism>
<name>A0ACB6ZTV5_THEGA</name>
<accession>A0ACB6ZTV5</accession>
<keyword evidence="2" id="KW-1185">Reference proteome</keyword>
<dbReference type="EMBL" id="MU117966">
    <property type="protein sequence ID" value="KAF9652856.1"/>
    <property type="molecule type" value="Genomic_DNA"/>
</dbReference>
<sequence>MSLATTTVLRATARRRLFHSTVCARHLVGPPDHISNIRPAVYHQEDPSSSTSYGDKVQHPYSLKEFTQVEGAQDYQVNLQKTQLDAFDHAFWTNNNYRFEAAKAAVLDALPEDATTQDKEFVLSNFYRDWLIQEGSRLEAYNRTWRRRTLDIILLDARTQWAKFLSRIGLR</sequence>
<evidence type="ECO:0000313" key="2">
    <source>
        <dbReference type="Proteomes" id="UP000886501"/>
    </source>
</evidence>
<protein>
    <submittedName>
        <fullName evidence="1">Uncharacterized protein</fullName>
    </submittedName>
</protein>
<proteinExistence type="predicted"/>
<evidence type="ECO:0000313" key="1">
    <source>
        <dbReference type="EMBL" id="KAF9652856.1"/>
    </source>
</evidence>
<comment type="caution">
    <text evidence="1">The sequence shown here is derived from an EMBL/GenBank/DDBJ whole genome shotgun (WGS) entry which is preliminary data.</text>
</comment>
<dbReference type="Proteomes" id="UP000886501">
    <property type="component" value="Unassembled WGS sequence"/>
</dbReference>
<gene>
    <name evidence="1" type="ORF">BDM02DRAFT_2365913</name>
</gene>